<proteinExistence type="predicted"/>
<dbReference type="EMBL" id="UINC01037384">
    <property type="protein sequence ID" value="SVB32791.1"/>
    <property type="molecule type" value="Genomic_DNA"/>
</dbReference>
<reference evidence="1" key="1">
    <citation type="submission" date="2018-05" db="EMBL/GenBank/DDBJ databases">
        <authorList>
            <person name="Lanie J.A."/>
            <person name="Ng W.-L."/>
            <person name="Kazmierczak K.M."/>
            <person name="Andrzejewski T.M."/>
            <person name="Davidsen T.M."/>
            <person name="Wayne K.J."/>
            <person name="Tettelin H."/>
            <person name="Glass J.I."/>
            <person name="Rusch D."/>
            <person name="Podicherti R."/>
            <person name="Tsui H.-C.T."/>
            <person name="Winkler M.E."/>
        </authorList>
    </citation>
    <scope>NUCLEOTIDE SEQUENCE</scope>
</reference>
<sequence>MISGRFELQINKTIHQVIKKQYLV</sequence>
<dbReference type="AlphaFoldDB" id="A0A382D4Z8"/>
<organism evidence="1">
    <name type="scientific">marine metagenome</name>
    <dbReference type="NCBI Taxonomy" id="408172"/>
    <lineage>
        <taxon>unclassified sequences</taxon>
        <taxon>metagenomes</taxon>
        <taxon>ecological metagenomes</taxon>
    </lineage>
</organism>
<name>A0A382D4Z8_9ZZZZ</name>
<protein>
    <submittedName>
        <fullName evidence="1">Uncharacterized protein</fullName>
    </submittedName>
</protein>
<gene>
    <name evidence="1" type="ORF">METZ01_LOCUS185645</name>
</gene>
<accession>A0A382D4Z8</accession>
<evidence type="ECO:0000313" key="1">
    <source>
        <dbReference type="EMBL" id="SVB32791.1"/>
    </source>
</evidence>